<organism evidence="2 3">
    <name type="scientific">Psychrobacter piechaudii</name>
    <dbReference type="NCBI Taxonomy" id="1945521"/>
    <lineage>
        <taxon>Bacteria</taxon>
        <taxon>Pseudomonadati</taxon>
        <taxon>Pseudomonadota</taxon>
        <taxon>Gammaproteobacteria</taxon>
        <taxon>Moraxellales</taxon>
        <taxon>Moraxellaceae</taxon>
        <taxon>Psychrobacter</taxon>
    </lineage>
</organism>
<protein>
    <recommendedName>
        <fullName evidence="4">DUF465 domain-containing protein</fullName>
    </recommendedName>
</protein>
<evidence type="ECO:0008006" key="4">
    <source>
        <dbReference type="Google" id="ProtNLM"/>
    </source>
</evidence>
<dbReference type="Pfam" id="PF04325">
    <property type="entry name" value="DUF465"/>
    <property type="match status" value="1"/>
</dbReference>
<proteinExistence type="predicted"/>
<keyword evidence="3" id="KW-1185">Reference proteome</keyword>
<dbReference type="EMBL" id="FUGE01000129">
    <property type="protein sequence ID" value="SJM71566.1"/>
    <property type="molecule type" value="Genomic_DNA"/>
</dbReference>
<sequence>MFHEHRKLISELKNTDLFFQKMFKEHNDLDTKIDKLENDVVKSVSREEEIEEMKRRKLALKDEIGRYLDEKSKEQ</sequence>
<name>A0A1R4GTL1_9GAMM</name>
<dbReference type="RefSeq" id="WP_077451012.1">
    <property type="nucleotide sequence ID" value="NZ_FUGE01000129.1"/>
</dbReference>
<dbReference type="Gene3D" id="6.10.280.50">
    <property type="match status" value="1"/>
</dbReference>
<dbReference type="InterPro" id="IPR038444">
    <property type="entry name" value="DUF465_sf"/>
</dbReference>
<evidence type="ECO:0000313" key="3">
    <source>
        <dbReference type="Proteomes" id="UP000188357"/>
    </source>
</evidence>
<dbReference type="InterPro" id="IPR007420">
    <property type="entry name" value="DUF465"/>
</dbReference>
<accession>A0A1R4GTL1</accession>
<reference evidence="2 3" key="1">
    <citation type="submission" date="2017-02" db="EMBL/GenBank/DDBJ databases">
        <authorList>
            <person name="Peterson S.W."/>
        </authorList>
    </citation>
    <scope>NUCLEOTIDE SEQUENCE [LARGE SCALE GENOMIC DNA]</scope>
    <source>
        <strain evidence="2">Psychrobacter_piechaudii</strain>
    </source>
</reference>
<evidence type="ECO:0000256" key="1">
    <source>
        <dbReference type="SAM" id="Coils"/>
    </source>
</evidence>
<gene>
    <name evidence="2" type="ORF">A1232T_01256</name>
</gene>
<dbReference type="AlphaFoldDB" id="A0A1R4GTL1"/>
<dbReference type="OrthoDB" id="5616367at2"/>
<keyword evidence="1" id="KW-0175">Coiled coil</keyword>
<dbReference type="STRING" id="1945521.A1232T_01256"/>
<dbReference type="Proteomes" id="UP000188357">
    <property type="component" value="Unassembled WGS sequence"/>
</dbReference>
<evidence type="ECO:0000313" key="2">
    <source>
        <dbReference type="EMBL" id="SJM71566.1"/>
    </source>
</evidence>
<feature type="coiled-coil region" evidence="1">
    <location>
        <begin position="19"/>
        <end position="70"/>
    </location>
</feature>